<dbReference type="eggNOG" id="COG0419">
    <property type="taxonomic scope" value="Bacteria"/>
</dbReference>
<dbReference type="RefSeq" id="WP_006976519.1">
    <property type="nucleotide sequence ID" value="NZ_ABCS01000136.1"/>
</dbReference>
<dbReference type="Gene3D" id="3.40.50.300">
    <property type="entry name" value="P-loop containing nucleotide triphosphate hydrolases"/>
    <property type="match status" value="1"/>
</dbReference>
<protein>
    <submittedName>
        <fullName evidence="1">Nuclease SbcCD, C subunit</fullName>
    </submittedName>
</protein>
<dbReference type="SUPFAM" id="SSF52540">
    <property type="entry name" value="P-loop containing nucleoside triphosphate hydrolases"/>
    <property type="match status" value="1"/>
</dbReference>
<gene>
    <name evidence="1" type="ORF">PPSIR1_11983</name>
</gene>
<keyword evidence="2" id="KW-1185">Reference proteome</keyword>
<dbReference type="Pfam" id="PF13558">
    <property type="entry name" value="SbcC_Walker_B"/>
    <property type="match status" value="1"/>
</dbReference>
<organism evidence="1 2">
    <name type="scientific">Plesiocystis pacifica SIR-1</name>
    <dbReference type="NCBI Taxonomy" id="391625"/>
    <lineage>
        <taxon>Bacteria</taxon>
        <taxon>Pseudomonadati</taxon>
        <taxon>Myxococcota</taxon>
        <taxon>Polyangia</taxon>
        <taxon>Nannocystales</taxon>
        <taxon>Nannocystaceae</taxon>
        <taxon>Plesiocystis</taxon>
    </lineage>
</organism>
<reference evidence="1 2" key="1">
    <citation type="submission" date="2007-06" db="EMBL/GenBank/DDBJ databases">
        <authorList>
            <person name="Shimkets L."/>
            <person name="Ferriera S."/>
            <person name="Johnson J."/>
            <person name="Kravitz S."/>
            <person name="Beeson K."/>
            <person name="Sutton G."/>
            <person name="Rogers Y.-H."/>
            <person name="Friedman R."/>
            <person name="Frazier M."/>
            <person name="Venter J.C."/>
        </authorList>
    </citation>
    <scope>NUCLEOTIDE SEQUENCE [LARGE SCALE GENOMIC DNA]</scope>
    <source>
        <strain evidence="1 2">SIR-1</strain>
    </source>
</reference>
<dbReference type="InterPro" id="IPR027417">
    <property type="entry name" value="P-loop_NTPase"/>
</dbReference>
<dbReference type="PANTHER" id="PTHR32114:SF2">
    <property type="entry name" value="ABC TRANSPORTER ABCH.3"/>
    <property type="match status" value="1"/>
</dbReference>
<dbReference type="Proteomes" id="UP000005801">
    <property type="component" value="Unassembled WGS sequence"/>
</dbReference>
<proteinExistence type="predicted"/>
<name>A6GII3_9BACT</name>
<evidence type="ECO:0000313" key="1">
    <source>
        <dbReference type="EMBL" id="EDM74346.1"/>
    </source>
</evidence>
<dbReference type="PANTHER" id="PTHR32114">
    <property type="entry name" value="ABC TRANSPORTER ABCH.3"/>
    <property type="match status" value="1"/>
</dbReference>
<dbReference type="EMBL" id="ABCS01000136">
    <property type="protein sequence ID" value="EDM74346.1"/>
    <property type="molecule type" value="Genomic_DNA"/>
</dbReference>
<evidence type="ECO:0000313" key="2">
    <source>
        <dbReference type="Proteomes" id="UP000005801"/>
    </source>
</evidence>
<sequence length="170" mass="18381">MRVWGRLREVIGSATGDKFQKFAQSLTLELLLVQANAQLRDLKPRYSLGRVPRHDLELQLVDHDLGDEVRSIRGLSGGEKFLVSLALALALASLSANDCRIDSLFIDEGFGTLDAQSLDIAVSTLDALQAEGRQIGIISHVPGLAERVGVEIQIRPQASGRSSVRVVGPS</sequence>
<comment type="caution">
    <text evidence="1">The sequence shown here is derived from an EMBL/GenBank/DDBJ whole genome shotgun (WGS) entry which is preliminary data.</text>
</comment>
<accession>A6GII3</accession>
<dbReference type="AlphaFoldDB" id="A6GII3"/>
<dbReference type="STRING" id="391625.PPSIR1_11983"/>